<name>A0ABT5VR70_9BACT</name>
<feature type="transmembrane region" description="Helical" evidence="1">
    <location>
        <begin position="389"/>
        <end position="410"/>
    </location>
</feature>
<dbReference type="Gene3D" id="3.30.70.1440">
    <property type="entry name" value="Multidrug efflux transporter AcrB pore domain"/>
    <property type="match status" value="1"/>
</dbReference>
<feature type="transmembrane region" description="Helical" evidence="1">
    <location>
        <begin position="888"/>
        <end position="906"/>
    </location>
</feature>
<protein>
    <submittedName>
        <fullName evidence="2">Efflux RND transporter permease subunit</fullName>
    </submittedName>
</protein>
<comment type="caution">
    <text evidence="2">The sequence shown here is derived from an EMBL/GenBank/DDBJ whole genome shotgun (WGS) entry which is preliminary data.</text>
</comment>
<feature type="transmembrane region" description="Helical" evidence="1">
    <location>
        <begin position="1012"/>
        <end position="1041"/>
    </location>
</feature>
<dbReference type="RefSeq" id="WP_275109258.1">
    <property type="nucleotide sequence ID" value="NZ_JAKJSC010000001.1"/>
</dbReference>
<feature type="transmembrane region" description="Helical" evidence="1">
    <location>
        <begin position="362"/>
        <end position="383"/>
    </location>
</feature>
<organism evidence="2 3">
    <name type="scientific">Paralabilibaculum antarcticum</name>
    <dbReference type="NCBI Taxonomy" id="2912572"/>
    <lineage>
        <taxon>Bacteria</taxon>
        <taxon>Pseudomonadati</taxon>
        <taxon>Bacteroidota</taxon>
        <taxon>Bacteroidia</taxon>
        <taxon>Marinilabiliales</taxon>
        <taxon>Marinifilaceae</taxon>
        <taxon>Paralabilibaculum</taxon>
    </lineage>
</organism>
<keyword evidence="3" id="KW-1185">Reference proteome</keyword>
<dbReference type="PROSITE" id="PS51257">
    <property type="entry name" value="PROKAR_LIPOPROTEIN"/>
    <property type="match status" value="1"/>
</dbReference>
<dbReference type="Pfam" id="PF00873">
    <property type="entry name" value="ACR_tran"/>
    <property type="match status" value="2"/>
</dbReference>
<feature type="transmembrane region" description="Helical" evidence="1">
    <location>
        <begin position="422"/>
        <end position="442"/>
    </location>
</feature>
<dbReference type="InterPro" id="IPR001036">
    <property type="entry name" value="Acrflvin-R"/>
</dbReference>
<evidence type="ECO:0000313" key="3">
    <source>
        <dbReference type="Proteomes" id="UP001528920"/>
    </source>
</evidence>
<dbReference type="Gene3D" id="3.30.2090.10">
    <property type="entry name" value="Multidrug efflux transporter AcrB TolC docking domain, DN and DC subdomains"/>
    <property type="match status" value="2"/>
</dbReference>
<evidence type="ECO:0000256" key="1">
    <source>
        <dbReference type="SAM" id="Phobius"/>
    </source>
</evidence>
<proteinExistence type="predicted"/>
<dbReference type="PANTHER" id="PTHR32063">
    <property type="match status" value="1"/>
</dbReference>
<feature type="transmembrane region" description="Helical" evidence="1">
    <location>
        <begin position="913"/>
        <end position="933"/>
    </location>
</feature>
<feature type="transmembrane region" description="Helical" evidence="1">
    <location>
        <begin position="337"/>
        <end position="355"/>
    </location>
</feature>
<feature type="transmembrane region" description="Helical" evidence="1">
    <location>
        <begin position="7"/>
        <end position="29"/>
    </location>
</feature>
<dbReference type="Proteomes" id="UP001528920">
    <property type="component" value="Unassembled WGS sequence"/>
</dbReference>
<feature type="transmembrane region" description="Helical" evidence="1">
    <location>
        <begin position="496"/>
        <end position="527"/>
    </location>
</feature>
<gene>
    <name evidence="2" type="ORF">L3049_07870</name>
</gene>
<dbReference type="PANTHER" id="PTHR32063:SF0">
    <property type="entry name" value="SWARMING MOTILITY PROTEIN SWRC"/>
    <property type="match status" value="1"/>
</dbReference>
<accession>A0ABT5VR70</accession>
<sequence>MSSKRNVSFSIIIIFIVLFIIGCSLVPLLSVKLNPSRELPGIKVAYSWAKCSGRILEKEVTARLEGVFNSIKGVKEIKSQSSSGQGNIQISFNKGTNMDVARFEVATLIRQVYPELPEGVSYPFIKVKTGNEESSSLLVYTLNGSSSPYFIQKYAEENLVPHISLLKGINDIKVYGANPFEWEICYQTKKLQQLGIKANEVQKAVSNFFDSKELGVGWETTSEMQTPILKQVYFSFRNNTEFKPERIPVGKVEQRIVYLGDIAKIRYKEKVPDSYFRINGLNTINMVVSAEKTANQLDLANKVKAKIEEMKTGLPAGYSILLSYDTTEFIQKELEKIAWRTGLSLLILLLFVLLISKRWRYLLLILISLLINLAIAVVFYYLLGLELHLYAMAGITVSLGMMIDSSIVMIDHLRHQGNKKAFLAILAATLTTIGSLSVIFFLGEEQKIKLIDFALVMIINLAVSLAIALFLIPALLQKLPLAPKKNKLFFRRKRRVLIFTNIYASVLLFMKRWRVAFLIIIVLAFGLPLHLLPEKLDGDGFWDGVYNKSFGSSWYQDNVKETAEKVLGGSLRLFAQNVFANSFYSEPERTKLNVRGKMPEGATLIQLNEAIMLMENFLSKFDEIDQFQTSIYNSRNGQIQILFTQEAENSSFPYQLKNLITDKAISMGGMDWGVNGVGRGFSNEISTGNGNSHITLCGYNYEQLYAYAERLKMELLKHSRIKKADIVGRVGWHSESKHEYRFYVDEGLMATYNSSYSQVYNYLTEVLGAGNSQQFLMGGELKTLRMVSDQAGDFDMWQLRNLPIPLKDRSLKLHKLAQIKKERTGNSIYKKNQEYQLVIQYDFIGPHQLGKIVSDEQIKKTQQVLPLGYRVEKSSYGSWWNNENKTSYWLILLVVGIIYFICSILLESLLQPLAVIGMIPISFIGVFVTFSLFELNFDQGGYAAFILLCGISVNAALYIINDLNNLKRLRQKRIDLKLYLKAFNHKIIPILLTIISTILGLIPFLVSGQNEVFWFALAAGTIGGLLFSLLAIIFFLPLWFIRAN</sequence>
<feature type="transmembrane region" description="Helical" evidence="1">
    <location>
        <begin position="987"/>
        <end position="1006"/>
    </location>
</feature>
<dbReference type="Gene3D" id="3.30.70.1320">
    <property type="entry name" value="Multidrug efflux transporter AcrB pore domain like"/>
    <property type="match status" value="1"/>
</dbReference>
<feature type="transmembrane region" description="Helical" evidence="1">
    <location>
        <begin position="454"/>
        <end position="476"/>
    </location>
</feature>
<reference evidence="2 3" key="1">
    <citation type="submission" date="2022-01" db="EMBL/GenBank/DDBJ databases">
        <title>Labilibaculum sp. nov, a marine bacterium isolated from Antarctica.</title>
        <authorList>
            <person name="Dai W."/>
        </authorList>
    </citation>
    <scope>NUCLEOTIDE SEQUENCE [LARGE SCALE GENOMIC DNA]</scope>
    <source>
        <strain evidence="2 3">DW002</strain>
    </source>
</reference>
<feature type="transmembrane region" description="Helical" evidence="1">
    <location>
        <begin position="939"/>
        <end position="960"/>
    </location>
</feature>
<keyword evidence="1" id="KW-0472">Membrane</keyword>
<evidence type="ECO:0000313" key="2">
    <source>
        <dbReference type="EMBL" id="MDE5417922.1"/>
    </source>
</evidence>
<dbReference type="SUPFAM" id="SSF82693">
    <property type="entry name" value="Multidrug efflux transporter AcrB pore domain, PN1, PN2, PC1 and PC2 subdomains"/>
    <property type="match status" value="2"/>
</dbReference>
<keyword evidence="1" id="KW-1133">Transmembrane helix</keyword>
<dbReference type="EMBL" id="JAKJSC010000001">
    <property type="protein sequence ID" value="MDE5417922.1"/>
    <property type="molecule type" value="Genomic_DNA"/>
</dbReference>
<dbReference type="Gene3D" id="1.20.1640.10">
    <property type="entry name" value="Multidrug efflux transporter AcrB transmembrane domain"/>
    <property type="match status" value="3"/>
</dbReference>
<dbReference type="SUPFAM" id="SSF82866">
    <property type="entry name" value="Multidrug efflux transporter AcrB transmembrane domain"/>
    <property type="match status" value="2"/>
</dbReference>
<dbReference type="InterPro" id="IPR027463">
    <property type="entry name" value="AcrB_DN_DC_subdom"/>
</dbReference>
<keyword evidence="1" id="KW-0812">Transmembrane</keyword>
<dbReference type="Gene3D" id="3.30.70.1430">
    <property type="entry name" value="Multidrug efflux transporter AcrB pore domain"/>
    <property type="match status" value="2"/>
</dbReference>